<name>A0A4R1HUI6_PSEEN</name>
<sequence>MADMSAMPSPPFPDPDSEILRLIITNAVNAMESGETDARGAILHAAVHGWYEGHIQGEDACPGCDFRGELRKQQDRGWVDPEMN</sequence>
<proteinExistence type="predicted"/>
<protein>
    <submittedName>
        <fullName evidence="1">Uncharacterized protein</fullName>
    </submittedName>
</protein>
<accession>A0A4R1HUI6</accession>
<dbReference type="Proteomes" id="UP000295560">
    <property type="component" value="Unassembled WGS sequence"/>
</dbReference>
<gene>
    <name evidence="1" type="ORF">EV378_0389</name>
</gene>
<evidence type="ECO:0000313" key="1">
    <source>
        <dbReference type="EMBL" id="TCK24615.1"/>
    </source>
</evidence>
<keyword evidence="2" id="KW-1185">Reference proteome</keyword>
<dbReference type="OrthoDB" id="3786757at2"/>
<evidence type="ECO:0000313" key="2">
    <source>
        <dbReference type="Proteomes" id="UP000295560"/>
    </source>
</evidence>
<reference evidence="1 2" key="1">
    <citation type="submission" date="2019-03" db="EMBL/GenBank/DDBJ databases">
        <title>Sequencing the genomes of 1000 actinobacteria strains.</title>
        <authorList>
            <person name="Klenk H.-P."/>
        </authorList>
    </citation>
    <scope>NUCLEOTIDE SEQUENCE [LARGE SCALE GENOMIC DNA]</scope>
    <source>
        <strain evidence="1 2">DSM 44969</strain>
    </source>
</reference>
<dbReference type="AlphaFoldDB" id="A0A4R1HUI6"/>
<organism evidence="1 2">
    <name type="scientific">Pseudonocardia endophytica</name>
    <dbReference type="NCBI Taxonomy" id="401976"/>
    <lineage>
        <taxon>Bacteria</taxon>
        <taxon>Bacillati</taxon>
        <taxon>Actinomycetota</taxon>
        <taxon>Actinomycetes</taxon>
        <taxon>Pseudonocardiales</taxon>
        <taxon>Pseudonocardiaceae</taxon>
        <taxon>Pseudonocardia</taxon>
    </lineage>
</organism>
<dbReference type="EMBL" id="SMFZ01000001">
    <property type="protein sequence ID" value="TCK24615.1"/>
    <property type="molecule type" value="Genomic_DNA"/>
</dbReference>
<comment type="caution">
    <text evidence="1">The sequence shown here is derived from an EMBL/GenBank/DDBJ whole genome shotgun (WGS) entry which is preliminary data.</text>
</comment>